<evidence type="ECO:0000256" key="9">
    <source>
        <dbReference type="ARBA" id="ARBA00038146"/>
    </source>
</evidence>
<evidence type="ECO:0000256" key="5">
    <source>
        <dbReference type="ARBA" id="ARBA00022946"/>
    </source>
</evidence>
<keyword evidence="7" id="KW-0496">Mitochondrion</keyword>
<keyword evidence="8" id="KW-0472">Membrane</keyword>
<keyword evidence="6" id="KW-0249">Electron transport</keyword>
<comment type="subcellular location">
    <subcellularLocation>
        <location evidence="1">Mitochondrion inner membrane</location>
        <topology evidence="1">Peripheral membrane protein</topology>
        <orientation evidence="1">Matrix side</orientation>
    </subcellularLocation>
</comment>
<evidence type="ECO:0000256" key="6">
    <source>
        <dbReference type="ARBA" id="ARBA00022982"/>
    </source>
</evidence>
<keyword evidence="4" id="KW-0999">Mitochondrion inner membrane</keyword>
<dbReference type="SUPFAM" id="SSF63411">
    <property type="entry name" value="LuxS/MPP-like metallohydrolase"/>
    <property type="match status" value="2"/>
</dbReference>
<protein>
    <recommendedName>
        <fullName evidence="10">Cytochrome b-c1 complex subunit 2, mitochondrial</fullName>
    </recommendedName>
</protein>
<dbReference type="GO" id="GO:0046872">
    <property type="term" value="F:metal ion binding"/>
    <property type="evidence" value="ECO:0007669"/>
    <property type="project" value="InterPro"/>
</dbReference>
<evidence type="ECO:0000256" key="8">
    <source>
        <dbReference type="ARBA" id="ARBA00023136"/>
    </source>
</evidence>
<name>A0AAW0FS35_9APHY</name>
<feature type="domain" description="Peptidase M16 N-terminal" evidence="11">
    <location>
        <begin position="28"/>
        <end position="169"/>
    </location>
</feature>
<keyword evidence="3" id="KW-0679">Respiratory chain</keyword>
<evidence type="ECO:0000256" key="3">
    <source>
        <dbReference type="ARBA" id="ARBA00022660"/>
    </source>
</evidence>
<evidence type="ECO:0000256" key="7">
    <source>
        <dbReference type="ARBA" id="ARBA00023128"/>
    </source>
</evidence>
<dbReference type="InterPro" id="IPR011249">
    <property type="entry name" value="Metalloenz_LuxS/M16"/>
</dbReference>
<dbReference type="AlphaFoldDB" id="A0AAW0FS35"/>
<evidence type="ECO:0000256" key="2">
    <source>
        <dbReference type="ARBA" id="ARBA00022448"/>
    </source>
</evidence>
<keyword evidence="2" id="KW-0813">Transport</keyword>
<comment type="similarity">
    <text evidence="9">Belongs to the peptidase M16 family. UQCRC2/QCR2 subfamily.</text>
</comment>
<proteinExistence type="inferred from homology"/>
<comment type="caution">
    <text evidence="13">The sequence shown here is derived from an EMBL/GenBank/DDBJ whole genome shotgun (WGS) entry which is preliminary data.</text>
</comment>
<dbReference type="Proteomes" id="UP001385951">
    <property type="component" value="Unassembled WGS sequence"/>
</dbReference>
<dbReference type="InterPro" id="IPR011765">
    <property type="entry name" value="Pept_M16_N"/>
</dbReference>
<dbReference type="Gene3D" id="3.30.830.10">
    <property type="entry name" value="Metalloenzyme, LuxS/M16 peptidase-like"/>
    <property type="match status" value="2"/>
</dbReference>
<gene>
    <name evidence="13" type="ORF">QCA50_012405</name>
</gene>
<keyword evidence="5" id="KW-0809">Transit peptide</keyword>
<sequence length="422" mass="43784">MFRTSAARRASRLARSFATVLDTAGVKVAAVDNGEATSAVTFLVKAGSRYQNKPGVAHALQNFAFKSTSKRSALGTIRESELYGGVLSSSLSREHLAVTAEFLRGDEPFFVDVLSSFFTNAKFTRHELQEYVAPVCEAESTSSASNPASHAIELAHALAFRNGLGLPLYASAHSHISVEDVKQFASSVFTKDNVAVLGTGISQEALSKLVEQTLSSLGTSGSVSSSSSSYFGGETRVDSHEGPQTVFIGFGQAGAFSPELAVLNAHLSTEPSVKWSKGTSPLSANIPANSSVQTVLLPYSDASLFGLLVQGATTEDVKAAGKAAIAALKEAGSIKGEELQKAIAKAKFTAASAAEGRTGIVSALGPKVLSGSASTLENTLSAFDKVQTSAFSSATASLLKAKPTYVAVGDIKTLPYADELGL</sequence>
<dbReference type="PANTHER" id="PTHR11851">
    <property type="entry name" value="METALLOPROTEASE"/>
    <property type="match status" value="1"/>
</dbReference>
<evidence type="ECO:0000313" key="14">
    <source>
        <dbReference type="Proteomes" id="UP001385951"/>
    </source>
</evidence>
<dbReference type="GO" id="GO:0005743">
    <property type="term" value="C:mitochondrial inner membrane"/>
    <property type="evidence" value="ECO:0007669"/>
    <property type="project" value="UniProtKB-SubCell"/>
</dbReference>
<evidence type="ECO:0000256" key="4">
    <source>
        <dbReference type="ARBA" id="ARBA00022792"/>
    </source>
</evidence>
<keyword evidence="14" id="KW-1185">Reference proteome</keyword>
<dbReference type="EMBL" id="JASBNA010000025">
    <property type="protein sequence ID" value="KAK7684458.1"/>
    <property type="molecule type" value="Genomic_DNA"/>
</dbReference>
<evidence type="ECO:0000259" key="12">
    <source>
        <dbReference type="Pfam" id="PF05193"/>
    </source>
</evidence>
<accession>A0AAW0FS35</accession>
<evidence type="ECO:0000256" key="1">
    <source>
        <dbReference type="ARBA" id="ARBA00004443"/>
    </source>
</evidence>
<evidence type="ECO:0000313" key="13">
    <source>
        <dbReference type="EMBL" id="KAK7684458.1"/>
    </source>
</evidence>
<reference evidence="13 14" key="1">
    <citation type="submission" date="2022-09" db="EMBL/GenBank/DDBJ databases">
        <authorList>
            <person name="Palmer J.M."/>
        </authorList>
    </citation>
    <scope>NUCLEOTIDE SEQUENCE [LARGE SCALE GENOMIC DNA]</scope>
    <source>
        <strain evidence="13 14">DSM 7382</strain>
    </source>
</reference>
<dbReference type="InterPro" id="IPR007863">
    <property type="entry name" value="Peptidase_M16_C"/>
</dbReference>
<dbReference type="InterPro" id="IPR050361">
    <property type="entry name" value="MPP/UQCRC_Complex"/>
</dbReference>
<dbReference type="Pfam" id="PF00675">
    <property type="entry name" value="Peptidase_M16"/>
    <property type="match status" value="1"/>
</dbReference>
<organism evidence="13 14">
    <name type="scientific">Cerrena zonata</name>
    <dbReference type="NCBI Taxonomy" id="2478898"/>
    <lineage>
        <taxon>Eukaryota</taxon>
        <taxon>Fungi</taxon>
        <taxon>Dikarya</taxon>
        <taxon>Basidiomycota</taxon>
        <taxon>Agaricomycotina</taxon>
        <taxon>Agaricomycetes</taxon>
        <taxon>Polyporales</taxon>
        <taxon>Cerrenaceae</taxon>
        <taxon>Cerrena</taxon>
    </lineage>
</organism>
<feature type="domain" description="Peptidase M16 C-terminal" evidence="12">
    <location>
        <begin position="176"/>
        <end position="344"/>
    </location>
</feature>
<evidence type="ECO:0000256" key="10">
    <source>
        <dbReference type="ARBA" id="ARBA00040751"/>
    </source>
</evidence>
<dbReference type="PANTHER" id="PTHR11851:SF209">
    <property type="entry name" value="CYTOCHROME B-C1 COMPLEX SUBUNIT 2, MITOCHONDRIAL"/>
    <property type="match status" value="1"/>
</dbReference>
<dbReference type="Pfam" id="PF05193">
    <property type="entry name" value="Peptidase_M16_C"/>
    <property type="match status" value="1"/>
</dbReference>
<dbReference type="FunFam" id="3.30.830.10:FF:000021">
    <property type="entry name" value="Cytochrome b-c1 complex subunit 2"/>
    <property type="match status" value="1"/>
</dbReference>
<evidence type="ECO:0000259" key="11">
    <source>
        <dbReference type="Pfam" id="PF00675"/>
    </source>
</evidence>
<dbReference type="FunFam" id="3.30.830.10:FF:000039">
    <property type="entry name" value="Ubiquinol-cytochrome c reductase core subunit 2"/>
    <property type="match status" value="1"/>
</dbReference>